<evidence type="ECO:0008006" key="5">
    <source>
        <dbReference type="Google" id="ProtNLM"/>
    </source>
</evidence>
<dbReference type="Proteomes" id="UP000613177">
    <property type="component" value="Unassembled WGS sequence"/>
</dbReference>
<sequence length="505" mass="58008">MRRLWHRLNTVPSQTQCIYCTTHSRVALSPPSLPRTTPVIFGHFKSYQTSTLFSHQPIDIRSETELLENYTRNTNKPALMADFYRSLATQDIDRIWPLYTYFYTNDLLSILTRKNFHQLFLYTIRARACQKNLHRLTALAEDMRKRGFHLRLNEYNALIHWVGGKAVPHTHPHHLLDALQIFEDMQKSEIIDEQGQVVANEPVQPSVATFNTLIDIAVQLSDIRTAQKLYHDMVSRGLQPDSYTYSTLLYSMGKMGDVGGMDHMLKDIRDNGLNVMSNNTVMWNIVMSGYACNGYKDRAYAMFEEMVKSSDIAKKKSKNRKQKVKATAALSQVPIADVESYRIYIDLMVHDNKRDKAIAVLYGMDKFGIKPTITIYNTLFGSFMKRTRFDDIEEDPDRETKLNTVKQLYKSMKDTQVKPNSETMYTLVSAFLDLGDTKSALETFVSLSNVNQTLLEQPSRKSIHSNSVASLAKERLFIQNKDPSKIQPYPELLERLNGVVTKSVI</sequence>
<dbReference type="Pfam" id="PF13812">
    <property type="entry name" value="PPR_3"/>
    <property type="match status" value="1"/>
</dbReference>
<evidence type="ECO:0000313" key="4">
    <source>
        <dbReference type="Proteomes" id="UP000613177"/>
    </source>
</evidence>
<keyword evidence="1" id="KW-0677">Repeat</keyword>
<proteinExistence type="predicted"/>
<dbReference type="PROSITE" id="PS51375">
    <property type="entry name" value="PPR"/>
    <property type="match status" value="3"/>
</dbReference>
<dbReference type="NCBIfam" id="TIGR00756">
    <property type="entry name" value="PPR"/>
    <property type="match status" value="3"/>
</dbReference>
<name>A0A8H7SVH4_9FUNG</name>
<dbReference type="AlphaFoldDB" id="A0A8H7SVH4"/>
<dbReference type="Pfam" id="PF13041">
    <property type="entry name" value="PPR_2"/>
    <property type="match status" value="1"/>
</dbReference>
<protein>
    <recommendedName>
        <fullName evidence="5">Pentatricopeptide repeat-containing protein</fullName>
    </recommendedName>
</protein>
<dbReference type="InterPro" id="IPR011990">
    <property type="entry name" value="TPR-like_helical_dom_sf"/>
</dbReference>
<feature type="repeat" description="PPR" evidence="2">
    <location>
        <begin position="206"/>
        <end position="240"/>
    </location>
</feature>
<dbReference type="Pfam" id="PF01535">
    <property type="entry name" value="PPR"/>
    <property type="match status" value="1"/>
</dbReference>
<dbReference type="Gene3D" id="1.25.40.10">
    <property type="entry name" value="Tetratricopeptide repeat domain"/>
    <property type="match status" value="2"/>
</dbReference>
<organism evidence="3 4">
    <name type="scientific">Thamnidium elegans</name>
    <dbReference type="NCBI Taxonomy" id="101142"/>
    <lineage>
        <taxon>Eukaryota</taxon>
        <taxon>Fungi</taxon>
        <taxon>Fungi incertae sedis</taxon>
        <taxon>Mucoromycota</taxon>
        <taxon>Mucoromycotina</taxon>
        <taxon>Mucoromycetes</taxon>
        <taxon>Mucorales</taxon>
        <taxon>Mucorineae</taxon>
        <taxon>Mucoraceae</taxon>
        <taxon>Thamnidium</taxon>
    </lineage>
</organism>
<comment type="caution">
    <text evidence="3">The sequence shown here is derived from an EMBL/GenBank/DDBJ whole genome shotgun (WGS) entry which is preliminary data.</text>
</comment>
<feature type="repeat" description="PPR" evidence="2">
    <location>
        <begin position="279"/>
        <end position="309"/>
    </location>
</feature>
<reference evidence="3" key="1">
    <citation type="submission" date="2021-01" db="EMBL/GenBank/DDBJ databases">
        <title>Metabolic potential, ecology and presence of endohyphal bacteria is reflected in genomic diversity of Mucoromycotina.</title>
        <authorList>
            <person name="Muszewska A."/>
            <person name="Okrasinska A."/>
            <person name="Steczkiewicz K."/>
            <person name="Drgas O."/>
            <person name="Orlowska M."/>
            <person name="Perlinska-Lenart U."/>
            <person name="Aleksandrzak-Piekarczyk T."/>
            <person name="Szatraj K."/>
            <person name="Zielenkiewicz U."/>
            <person name="Pilsyk S."/>
            <person name="Malc E."/>
            <person name="Mieczkowski P."/>
            <person name="Kruszewska J.S."/>
            <person name="Biernat P."/>
            <person name="Pawlowska J."/>
        </authorList>
    </citation>
    <scope>NUCLEOTIDE SEQUENCE</scope>
    <source>
        <strain evidence="3">WA0000018081</strain>
    </source>
</reference>
<evidence type="ECO:0000313" key="3">
    <source>
        <dbReference type="EMBL" id="KAG2234883.1"/>
    </source>
</evidence>
<dbReference type="InterPro" id="IPR002885">
    <property type="entry name" value="PPR_rpt"/>
</dbReference>
<keyword evidence="4" id="KW-1185">Reference proteome</keyword>
<accession>A0A8H7SVH4</accession>
<evidence type="ECO:0000256" key="2">
    <source>
        <dbReference type="PROSITE-ProRule" id="PRU00708"/>
    </source>
</evidence>
<evidence type="ECO:0000256" key="1">
    <source>
        <dbReference type="ARBA" id="ARBA00022737"/>
    </source>
</evidence>
<dbReference type="EMBL" id="JAEPRE010000044">
    <property type="protein sequence ID" value="KAG2234883.1"/>
    <property type="molecule type" value="Genomic_DNA"/>
</dbReference>
<dbReference type="InterPro" id="IPR051222">
    <property type="entry name" value="PPR/CCM1_RNA-binding"/>
</dbReference>
<gene>
    <name evidence="3" type="ORF">INT48_000546</name>
</gene>
<dbReference type="PANTHER" id="PTHR47942">
    <property type="entry name" value="TETRATRICOPEPTIDE REPEAT (TPR)-LIKE SUPERFAMILY PROTEIN-RELATED"/>
    <property type="match status" value="1"/>
</dbReference>
<feature type="repeat" description="PPR" evidence="2">
    <location>
        <begin position="241"/>
        <end position="275"/>
    </location>
</feature>